<name>A0ABW0QYN0_9BACL</name>
<evidence type="ECO:0008006" key="5">
    <source>
        <dbReference type="Google" id="ProtNLM"/>
    </source>
</evidence>
<organism evidence="3 4">
    <name type="scientific">Cohnella yongneupensis</name>
    <dbReference type="NCBI Taxonomy" id="425006"/>
    <lineage>
        <taxon>Bacteria</taxon>
        <taxon>Bacillati</taxon>
        <taxon>Bacillota</taxon>
        <taxon>Bacilli</taxon>
        <taxon>Bacillales</taxon>
        <taxon>Paenibacillaceae</taxon>
        <taxon>Cohnella</taxon>
    </lineage>
</organism>
<dbReference type="RefSeq" id="WP_378110567.1">
    <property type="nucleotide sequence ID" value="NZ_JBHSNC010000012.1"/>
</dbReference>
<evidence type="ECO:0000313" key="3">
    <source>
        <dbReference type="EMBL" id="MFC5528707.1"/>
    </source>
</evidence>
<reference evidence="4" key="1">
    <citation type="journal article" date="2019" name="Int. J. Syst. Evol. Microbiol.">
        <title>The Global Catalogue of Microorganisms (GCM) 10K type strain sequencing project: providing services to taxonomists for standard genome sequencing and annotation.</title>
        <authorList>
            <consortium name="The Broad Institute Genomics Platform"/>
            <consortium name="The Broad Institute Genome Sequencing Center for Infectious Disease"/>
            <person name="Wu L."/>
            <person name="Ma J."/>
        </authorList>
    </citation>
    <scope>NUCLEOTIDE SEQUENCE [LARGE SCALE GENOMIC DNA]</scope>
    <source>
        <strain evidence="4">CGMCC 1.18578</strain>
    </source>
</reference>
<dbReference type="EMBL" id="JBHSNC010000012">
    <property type="protein sequence ID" value="MFC5528707.1"/>
    <property type="molecule type" value="Genomic_DNA"/>
</dbReference>
<accession>A0ABW0QYN0</accession>
<proteinExistence type="predicted"/>
<feature type="coiled-coil region" evidence="1">
    <location>
        <begin position="103"/>
        <end position="151"/>
    </location>
</feature>
<dbReference type="Proteomes" id="UP001596108">
    <property type="component" value="Unassembled WGS sequence"/>
</dbReference>
<keyword evidence="1" id="KW-0175">Coiled coil</keyword>
<evidence type="ECO:0000256" key="1">
    <source>
        <dbReference type="SAM" id="Coils"/>
    </source>
</evidence>
<sequence>MVRMRNKITFGTGKIIVALLLALSAWSSVPATTEAAAIELTLPIKSDFDKTVAAADVGTGVKLKQLYPSLQSLLNEDIQLEAQIKALHYDNEEALISLRKTIRDIDSAKLDKLENEVKQIKAKYKPLFDDYTALNKQIAAARALKSKLLNEALRIQANAMKMATQLARDNIRAKEAALKTAKEAAAAKIKAARTTLGETDTIKVQIQAMKSAAALPRKSQSPVWTNFKYAIKKNETRSASDALETLVSLSKQIVEKQRQTLDAEKKIAGVIAKTKTQIGVK</sequence>
<feature type="signal peptide" evidence="2">
    <location>
        <begin position="1"/>
        <end position="31"/>
    </location>
</feature>
<gene>
    <name evidence="3" type="ORF">ACFPQ4_04465</name>
</gene>
<protein>
    <recommendedName>
        <fullName evidence="5">DUF5667 domain-containing protein</fullName>
    </recommendedName>
</protein>
<keyword evidence="4" id="KW-1185">Reference proteome</keyword>
<keyword evidence="2" id="KW-0732">Signal</keyword>
<comment type="caution">
    <text evidence="3">The sequence shown here is derived from an EMBL/GenBank/DDBJ whole genome shotgun (WGS) entry which is preliminary data.</text>
</comment>
<evidence type="ECO:0000313" key="4">
    <source>
        <dbReference type="Proteomes" id="UP001596108"/>
    </source>
</evidence>
<feature type="chain" id="PRO_5047107506" description="DUF5667 domain-containing protein" evidence="2">
    <location>
        <begin position="32"/>
        <end position="281"/>
    </location>
</feature>
<evidence type="ECO:0000256" key="2">
    <source>
        <dbReference type="SAM" id="SignalP"/>
    </source>
</evidence>